<keyword evidence="3 4" id="KW-0472">Membrane</keyword>
<feature type="domain" description="ATPase AAA-type core" evidence="5">
    <location>
        <begin position="192"/>
        <end position="212"/>
    </location>
</feature>
<dbReference type="GO" id="GO:0004176">
    <property type="term" value="F:ATP-dependent peptidase activity"/>
    <property type="evidence" value="ECO:0007669"/>
    <property type="project" value="InterPro"/>
</dbReference>
<feature type="transmembrane region" description="Helical" evidence="4">
    <location>
        <begin position="107"/>
        <end position="124"/>
    </location>
</feature>
<evidence type="ECO:0000259" key="6">
    <source>
        <dbReference type="Pfam" id="PF06480"/>
    </source>
</evidence>
<proteinExistence type="predicted"/>
<dbReference type="GO" id="GO:0005524">
    <property type="term" value="F:ATP binding"/>
    <property type="evidence" value="ECO:0007669"/>
    <property type="project" value="InterPro"/>
</dbReference>
<dbReference type="GO" id="GO:0006508">
    <property type="term" value="P:proteolysis"/>
    <property type="evidence" value="ECO:0007669"/>
    <property type="project" value="UniProtKB-KW"/>
</dbReference>
<keyword evidence="7" id="KW-0132">Cell division</keyword>
<keyword evidence="7" id="KW-0131">Cell cycle</keyword>
<accession>A0A430S935</accession>
<dbReference type="PANTHER" id="PTHR23076:SF97">
    <property type="entry name" value="ATP-DEPENDENT ZINC METALLOPROTEASE YME1L1"/>
    <property type="match status" value="1"/>
</dbReference>
<evidence type="ECO:0000313" key="7">
    <source>
        <dbReference type="EMBL" id="RTH32307.1"/>
    </source>
</evidence>
<dbReference type="PANTHER" id="PTHR23076">
    <property type="entry name" value="METALLOPROTEASE M41 FTSH"/>
    <property type="match status" value="1"/>
</dbReference>
<evidence type="ECO:0000256" key="4">
    <source>
        <dbReference type="SAM" id="Phobius"/>
    </source>
</evidence>
<feature type="domain" description="Peptidase M41 FtsH extracellular" evidence="6">
    <location>
        <begin position="8"/>
        <end position="99"/>
    </location>
</feature>
<dbReference type="GO" id="GO:0008270">
    <property type="term" value="F:zinc ion binding"/>
    <property type="evidence" value="ECO:0007669"/>
    <property type="project" value="InterPro"/>
</dbReference>
<keyword evidence="4" id="KW-1133">Transmembrane helix</keyword>
<organism evidence="7 8">
    <name type="scientific">Thermus scotoductus</name>
    <dbReference type="NCBI Taxonomy" id="37636"/>
    <lineage>
        <taxon>Bacteria</taxon>
        <taxon>Thermotogati</taxon>
        <taxon>Deinococcota</taxon>
        <taxon>Deinococci</taxon>
        <taxon>Thermales</taxon>
        <taxon>Thermaceae</taxon>
        <taxon>Thermus</taxon>
    </lineage>
</organism>
<evidence type="ECO:0000256" key="3">
    <source>
        <dbReference type="ARBA" id="ARBA00023136"/>
    </source>
</evidence>
<feature type="non-terminal residue" evidence="7">
    <location>
        <position position="213"/>
    </location>
</feature>
<keyword evidence="4" id="KW-0812">Transmembrane</keyword>
<dbReference type="Pfam" id="PF06480">
    <property type="entry name" value="FtsH_ext"/>
    <property type="match status" value="1"/>
</dbReference>
<evidence type="ECO:0000256" key="2">
    <source>
        <dbReference type="ARBA" id="ARBA00022801"/>
    </source>
</evidence>
<gene>
    <name evidence="7" type="ORF">CSW33_06345</name>
</gene>
<name>A0A430S935_THESC</name>
<dbReference type="SUPFAM" id="SSF52540">
    <property type="entry name" value="P-loop containing nucleoside triphosphate hydrolases"/>
    <property type="match status" value="1"/>
</dbReference>
<dbReference type="AlphaFoldDB" id="A0A430S935"/>
<dbReference type="EMBL" id="PEMD01000186">
    <property type="protein sequence ID" value="RTH32307.1"/>
    <property type="molecule type" value="Genomic_DNA"/>
</dbReference>
<dbReference type="InterPro" id="IPR027417">
    <property type="entry name" value="P-loop_NTPase"/>
</dbReference>
<dbReference type="Proteomes" id="UP000286928">
    <property type="component" value="Unassembled WGS sequence"/>
</dbReference>
<evidence type="ECO:0000256" key="1">
    <source>
        <dbReference type="ARBA" id="ARBA00022670"/>
    </source>
</evidence>
<sequence>MSRLPLNFLVFVLGLLLLAWAFSLAGTVGSGGGAVNYTTFLEDLQAGRVKEVVVRAGDTRIQGTLVDGSSFTTYAASPPDNATLESWTRRGVSVRVEPPQGQSPLGFLWPLLLVGLLIGALFYFSRTGRAGPSDSAFSFTKSRAKVLTEAPKVTFKDVAGAEEAKEELKEIVEFLKNPARFHEMGARIPKGVLLVGPPGVGKTHIARAVAGEA</sequence>
<keyword evidence="1" id="KW-0645">Protease</keyword>
<dbReference type="GO" id="GO:0051301">
    <property type="term" value="P:cell division"/>
    <property type="evidence" value="ECO:0007669"/>
    <property type="project" value="UniProtKB-KW"/>
</dbReference>
<dbReference type="GO" id="GO:0016887">
    <property type="term" value="F:ATP hydrolysis activity"/>
    <property type="evidence" value="ECO:0007669"/>
    <property type="project" value="InterPro"/>
</dbReference>
<protein>
    <submittedName>
        <fullName evidence="7">Cell division protein FtsH</fullName>
    </submittedName>
</protein>
<evidence type="ECO:0000259" key="5">
    <source>
        <dbReference type="Pfam" id="PF00004"/>
    </source>
</evidence>
<reference evidence="7 8" key="1">
    <citation type="journal article" date="2019" name="Extremophiles">
        <title>Biogeography of thermophiles and predominance of Thermus scotoductus in domestic water heaters.</title>
        <authorList>
            <person name="Wilpiszeski R.L."/>
            <person name="Zhang Z."/>
            <person name="House C.H."/>
        </authorList>
    </citation>
    <scope>NUCLEOTIDE SEQUENCE [LARGE SCALE GENOMIC DNA]</scope>
    <source>
        <strain evidence="7 8">20_S20</strain>
    </source>
</reference>
<dbReference type="InterPro" id="IPR003959">
    <property type="entry name" value="ATPase_AAA_core"/>
</dbReference>
<dbReference type="Pfam" id="PF00004">
    <property type="entry name" value="AAA"/>
    <property type="match status" value="1"/>
</dbReference>
<dbReference type="InterPro" id="IPR011546">
    <property type="entry name" value="Pept_M41_FtsH_extracell"/>
</dbReference>
<dbReference type="Gene3D" id="3.40.50.300">
    <property type="entry name" value="P-loop containing nucleotide triphosphate hydrolases"/>
    <property type="match status" value="1"/>
</dbReference>
<dbReference type="GO" id="GO:0016020">
    <property type="term" value="C:membrane"/>
    <property type="evidence" value="ECO:0007669"/>
    <property type="project" value="InterPro"/>
</dbReference>
<dbReference type="Gene3D" id="3.30.720.210">
    <property type="match status" value="1"/>
</dbReference>
<keyword evidence="2" id="KW-0378">Hydrolase</keyword>
<evidence type="ECO:0000313" key="8">
    <source>
        <dbReference type="Proteomes" id="UP000286928"/>
    </source>
</evidence>
<dbReference type="GO" id="GO:0004222">
    <property type="term" value="F:metalloendopeptidase activity"/>
    <property type="evidence" value="ECO:0007669"/>
    <property type="project" value="InterPro"/>
</dbReference>
<comment type="caution">
    <text evidence="7">The sequence shown here is derived from an EMBL/GenBank/DDBJ whole genome shotgun (WGS) entry which is preliminary data.</text>
</comment>